<dbReference type="EMBL" id="KN832892">
    <property type="protein sequence ID" value="KIM93972.1"/>
    <property type="molecule type" value="Genomic_DNA"/>
</dbReference>
<feature type="domain" description="Zn(2)-C6 fungal-type" evidence="6">
    <location>
        <begin position="99"/>
        <end position="128"/>
    </location>
</feature>
<keyword evidence="2" id="KW-0805">Transcription regulation</keyword>
<evidence type="ECO:0000256" key="3">
    <source>
        <dbReference type="ARBA" id="ARBA00023163"/>
    </source>
</evidence>
<dbReference type="SMART" id="SM00066">
    <property type="entry name" value="GAL4"/>
    <property type="match status" value="1"/>
</dbReference>
<keyword evidence="4" id="KW-0539">Nucleus</keyword>
<dbReference type="InterPro" id="IPR036864">
    <property type="entry name" value="Zn2-C6_fun-type_DNA-bd_sf"/>
</dbReference>
<evidence type="ECO:0000256" key="1">
    <source>
        <dbReference type="ARBA" id="ARBA00022723"/>
    </source>
</evidence>
<keyword evidence="3" id="KW-0804">Transcription</keyword>
<dbReference type="GO" id="GO:0000981">
    <property type="term" value="F:DNA-binding transcription factor activity, RNA polymerase II-specific"/>
    <property type="evidence" value="ECO:0007669"/>
    <property type="project" value="InterPro"/>
</dbReference>
<keyword evidence="8" id="KW-1185">Reference proteome</keyword>
<feature type="compositionally biased region" description="Polar residues" evidence="5">
    <location>
        <begin position="135"/>
        <end position="146"/>
    </location>
</feature>
<feature type="region of interest" description="Disordered" evidence="5">
    <location>
        <begin position="135"/>
        <end position="167"/>
    </location>
</feature>
<dbReference type="Proteomes" id="UP000054321">
    <property type="component" value="Unassembled WGS sequence"/>
</dbReference>
<evidence type="ECO:0000259" key="6">
    <source>
        <dbReference type="PROSITE" id="PS50048"/>
    </source>
</evidence>
<dbReference type="InterPro" id="IPR051127">
    <property type="entry name" value="Fungal_SecMet_Regulators"/>
</dbReference>
<evidence type="ECO:0000313" key="8">
    <source>
        <dbReference type="Proteomes" id="UP000054321"/>
    </source>
</evidence>
<dbReference type="CDD" id="cd00067">
    <property type="entry name" value="GAL4"/>
    <property type="match status" value="1"/>
</dbReference>
<feature type="region of interest" description="Disordered" evidence="5">
    <location>
        <begin position="739"/>
        <end position="758"/>
    </location>
</feature>
<dbReference type="AlphaFoldDB" id="A0A0C3CW89"/>
<dbReference type="InParanoid" id="A0A0C3CW89"/>
<evidence type="ECO:0000256" key="2">
    <source>
        <dbReference type="ARBA" id="ARBA00023015"/>
    </source>
</evidence>
<dbReference type="Pfam" id="PF00172">
    <property type="entry name" value="Zn_clus"/>
    <property type="match status" value="1"/>
</dbReference>
<dbReference type="PROSITE" id="PS00463">
    <property type="entry name" value="ZN2_CY6_FUNGAL_1"/>
    <property type="match status" value="1"/>
</dbReference>
<dbReference type="HOGENOM" id="CLU_016509_0_0_1"/>
<protein>
    <recommendedName>
        <fullName evidence="6">Zn(2)-C6 fungal-type domain-containing protein</fullName>
    </recommendedName>
</protein>
<name>A0A0C3CW89_OIDMZ</name>
<dbReference type="GO" id="GO:0000978">
    <property type="term" value="F:RNA polymerase II cis-regulatory region sequence-specific DNA binding"/>
    <property type="evidence" value="ECO:0007669"/>
    <property type="project" value="TreeGrafter"/>
</dbReference>
<dbReference type="GO" id="GO:0008270">
    <property type="term" value="F:zinc ion binding"/>
    <property type="evidence" value="ECO:0007669"/>
    <property type="project" value="InterPro"/>
</dbReference>
<dbReference type="Gene3D" id="4.10.240.10">
    <property type="entry name" value="Zn(2)-C6 fungal-type DNA-binding domain"/>
    <property type="match status" value="1"/>
</dbReference>
<reference evidence="8" key="2">
    <citation type="submission" date="2015-01" db="EMBL/GenBank/DDBJ databases">
        <title>Evolutionary Origins and Diversification of the Mycorrhizal Mutualists.</title>
        <authorList>
            <consortium name="DOE Joint Genome Institute"/>
            <consortium name="Mycorrhizal Genomics Consortium"/>
            <person name="Kohler A."/>
            <person name="Kuo A."/>
            <person name="Nagy L.G."/>
            <person name="Floudas D."/>
            <person name="Copeland A."/>
            <person name="Barry K.W."/>
            <person name="Cichocki N."/>
            <person name="Veneault-Fourrey C."/>
            <person name="LaButti K."/>
            <person name="Lindquist E.A."/>
            <person name="Lipzen A."/>
            <person name="Lundell T."/>
            <person name="Morin E."/>
            <person name="Murat C."/>
            <person name="Riley R."/>
            <person name="Ohm R."/>
            <person name="Sun H."/>
            <person name="Tunlid A."/>
            <person name="Henrissat B."/>
            <person name="Grigoriev I.V."/>
            <person name="Hibbett D.S."/>
            <person name="Martin F."/>
        </authorList>
    </citation>
    <scope>NUCLEOTIDE SEQUENCE [LARGE SCALE GENOMIC DNA]</scope>
    <source>
        <strain evidence="8">Zn</strain>
    </source>
</reference>
<evidence type="ECO:0000256" key="5">
    <source>
        <dbReference type="SAM" id="MobiDB-lite"/>
    </source>
</evidence>
<proteinExistence type="predicted"/>
<dbReference type="PANTHER" id="PTHR47424:SF12">
    <property type="entry name" value="TRANSCRIPTION FACTOR ASQA"/>
    <property type="match status" value="1"/>
</dbReference>
<gene>
    <name evidence="7" type="ORF">OIDMADRAFT_149618</name>
</gene>
<reference evidence="7 8" key="1">
    <citation type="submission" date="2014-04" db="EMBL/GenBank/DDBJ databases">
        <authorList>
            <consortium name="DOE Joint Genome Institute"/>
            <person name="Kuo A."/>
            <person name="Martino E."/>
            <person name="Perotto S."/>
            <person name="Kohler A."/>
            <person name="Nagy L.G."/>
            <person name="Floudas D."/>
            <person name="Copeland A."/>
            <person name="Barry K.W."/>
            <person name="Cichocki N."/>
            <person name="Veneault-Fourrey C."/>
            <person name="LaButti K."/>
            <person name="Lindquist E.A."/>
            <person name="Lipzen A."/>
            <person name="Lundell T."/>
            <person name="Morin E."/>
            <person name="Murat C."/>
            <person name="Sun H."/>
            <person name="Tunlid A."/>
            <person name="Henrissat B."/>
            <person name="Grigoriev I.V."/>
            <person name="Hibbett D.S."/>
            <person name="Martin F."/>
            <person name="Nordberg H.P."/>
            <person name="Cantor M.N."/>
            <person name="Hua S.X."/>
        </authorList>
    </citation>
    <scope>NUCLEOTIDE SEQUENCE [LARGE SCALE GENOMIC DNA]</scope>
    <source>
        <strain evidence="7 8">Zn</strain>
    </source>
</reference>
<dbReference type="Pfam" id="PF04082">
    <property type="entry name" value="Fungal_trans"/>
    <property type="match status" value="1"/>
</dbReference>
<dbReference type="GO" id="GO:0006351">
    <property type="term" value="P:DNA-templated transcription"/>
    <property type="evidence" value="ECO:0007669"/>
    <property type="project" value="InterPro"/>
</dbReference>
<keyword evidence="1" id="KW-0479">Metal-binding</keyword>
<dbReference type="SMART" id="SM00906">
    <property type="entry name" value="Fungal_trans"/>
    <property type="match status" value="1"/>
</dbReference>
<dbReference type="OrthoDB" id="2283488at2759"/>
<dbReference type="CDD" id="cd12148">
    <property type="entry name" value="fungal_TF_MHR"/>
    <property type="match status" value="1"/>
</dbReference>
<dbReference type="PANTHER" id="PTHR47424">
    <property type="entry name" value="REGULATORY PROTEIN GAL4"/>
    <property type="match status" value="1"/>
</dbReference>
<dbReference type="GO" id="GO:0000435">
    <property type="term" value="P:positive regulation of transcription from RNA polymerase II promoter by galactose"/>
    <property type="evidence" value="ECO:0007669"/>
    <property type="project" value="TreeGrafter"/>
</dbReference>
<accession>A0A0C3CW89</accession>
<evidence type="ECO:0000256" key="4">
    <source>
        <dbReference type="ARBA" id="ARBA00023242"/>
    </source>
</evidence>
<organism evidence="7 8">
    <name type="scientific">Oidiodendron maius (strain Zn)</name>
    <dbReference type="NCBI Taxonomy" id="913774"/>
    <lineage>
        <taxon>Eukaryota</taxon>
        <taxon>Fungi</taxon>
        <taxon>Dikarya</taxon>
        <taxon>Ascomycota</taxon>
        <taxon>Pezizomycotina</taxon>
        <taxon>Leotiomycetes</taxon>
        <taxon>Leotiomycetes incertae sedis</taxon>
        <taxon>Myxotrichaceae</taxon>
        <taxon>Oidiodendron</taxon>
    </lineage>
</organism>
<dbReference type="InterPro" id="IPR007219">
    <property type="entry name" value="XnlR_reg_dom"/>
</dbReference>
<dbReference type="PROSITE" id="PS50048">
    <property type="entry name" value="ZN2_CY6_FUNGAL_2"/>
    <property type="match status" value="1"/>
</dbReference>
<dbReference type="SUPFAM" id="SSF57701">
    <property type="entry name" value="Zn2/Cys6 DNA-binding domain"/>
    <property type="match status" value="1"/>
</dbReference>
<sequence>MIRVDLTVIQVHSHLAEVDLYNEGRPLFVARGCSDVPDYSAVGKRQYFIAWATSASNIPSSGQPLAGVDEPPGQYYSLSDAEERRETVYGNKRRKANRACDHCRLHRVRCSGGRSCSRCIEKDIPCVFSVRSSQQADGTRHTNASGESRRVGQAARASHSIDSDNTTKSLREGIDSMLGFTSKINEFFSVVLVHSFPPAWENASPPKFSTPYLQAVPEAETSCESQLSRSQINSLLCIYWRRYHDLAPIFSRTEFEQQLELHWANVAKGQGGSLLFNAVMALCSHYAFHSSLNSQLLGFQGNKPSIAQHYFGGCLESIGLATTFGEPTILHVQSYIIMALYLLGAGQLQAAYNITGMGIRVAHILNLHREPAQSIEADYKEISRRVWWTLVHLDFKSSKRLGKPLGVQLDTVTCILPGQQANSSTWSSSMTYHDQSVLLTSLSLHADQAMSKHHVSEIENGLAGLENRTRVLTEELHRLHNWRENILKSSTFGKLFLNTGDYPASVIERSEYEAPERMSSQVQQGTLLELQYHDAMNELHRPFIRFARHFSHPERNVLIDAHATTSLRHAMMTIDIVHCRITHYEILRGCSELLQWQWNAVLTLIGFMLAYPLCFLHPEADKRLIMAIEVYESTASWTFATRAASIAKNMRERANGLVVLLKDKGGLNHKDLGPQGSTNSGLNDNNYEGHAVSVMENQFLAGEPGAGGDDLWSWIEGIDANAWPRYHDEVSATLADLQEPSRDSQPFTMERGYWGTGG</sequence>
<evidence type="ECO:0000313" key="7">
    <source>
        <dbReference type="EMBL" id="KIM93972.1"/>
    </source>
</evidence>
<dbReference type="GO" id="GO:0005634">
    <property type="term" value="C:nucleus"/>
    <property type="evidence" value="ECO:0007669"/>
    <property type="project" value="TreeGrafter"/>
</dbReference>
<dbReference type="InterPro" id="IPR001138">
    <property type="entry name" value="Zn2Cys6_DnaBD"/>
</dbReference>